<accession>A0A5B7CFR8</accession>
<organism evidence="2 3">
    <name type="scientific">Portunus trituberculatus</name>
    <name type="common">Swimming crab</name>
    <name type="synonym">Neptunus trituberculatus</name>
    <dbReference type="NCBI Taxonomy" id="210409"/>
    <lineage>
        <taxon>Eukaryota</taxon>
        <taxon>Metazoa</taxon>
        <taxon>Ecdysozoa</taxon>
        <taxon>Arthropoda</taxon>
        <taxon>Crustacea</taxon>
        <taxon>Multicrustacea</taxon>
        <taxon>Malacostraca</taxon>
        <taxon>Eumalacostraca</taxon>
        <taxon>Eucarida</taxon>
        <taxon>Decapoda</taxon>
        <taxon>Pleocyemata</taxon>
        <taxon>Brachyura</taxon>
        <taxon>Eubrachyura</taxon>
        <taxon>Portunoidea</taxon>
        <taxon>Portunidae</taxon>
        <taxon>Portuninae</taxon>
        <taxon>Portunus</taxon>
    </lineage>
</organism>
<comment type="caution">
    <text evidence="2">The sequence shown here is derived from an EMBL/GenBank/DDBJ whole genome shotgun (WGS) entry which is preliminary data.</text>
</comment>
<name>A0A5B7CFR8_PORTR</name>
<keyword evidence="3" id="KW-1185">Reference proteome</keyword>
<reference evidence="2 3" key="1">
    <citation type="submission" date="2019-05" db="EMBL/GenBank/DDBJ databases">
        <title>Another draft genome of Portunus trituberculatus and its Hox gene families provides insights of decapod evolution.</title>
        <authorList>
            <person name="Jeong J.-H."/>
            <person name="Song I."/>
            <person name="Kim S."/>
            <person name="Choi T."/>
            <person name="Kim D."/>
            <person name="Ryu S."/>
            <person name="Kim W."/>
        </authorList>
    </citation>
    <scope>NUCLEOTIDE SEQUENCE [LARGE SCALE GENOMIC DNA]</scope>
    <source>
        <tissue evidence="2">Muscle</tissue>
    </source>
</reference>
<dbReference type="EMBL" id="VSRR010000028">
    <property type="protein sequence ID" value="MPC08399.1"/>
    <property type="molecule type" value="Genomic_DNA"/>
</dbReference>
<proteinExistence type="predicted"/>
<dbReference type="Proteomes" id="UP000324222">
    <property type="component" value="Unassembled WGS sequence"/>
</dbReference>
<protein>
    <submittedName>
        <fullName evidence="2">Uncharacterized protein</fullName>
    </submittedName>
</protein>
<evidence type="ECO:0000256" key="1">
    <source>
        <dbReference type="SAM" id="MobiDB-lite"/>
    </source>
</evidence>
<sequence>MTLHHSRRHQGTTTTLTTHQLAETRPTVALTGRGSWWRWRQDGVRRRRGVTICGRPVLELSSGLTFWLSVQPQQGLRLPLL</sequence>
<evidence type="ECO:0000313" key="3">
    <source>
        <dbReference type="Proteomes" id="UP000324222"/>
    </source>
</evidence>
<dbReference type="AlphaFoldDB" id="A0A5B7CFR8"/>
<feature type="region of interest" description="Disordered" evidence="1">
    <location>
        <begin position="1"/>
        <end position="20"/>
    </location>
</feature>
<evidence type="ECO:0000313" key="2">
    <source>
        <dbReference type="EMBL" id="MPC08399.1"/>
    </source>
</evidence>
<feature type="compositionally biased region" description="Basic residues" evidence="1">
    <location>
        <begin position="1"/>
        <end position="10"/>
    </location>
</feature>
<gene>
    <name evidence="2" type="ORF">E2C01_000987</name>
</gene>